<dbReference type="GO" id="GO:0098552">
    <property type="term" value="C:side of membrane"/>
    <property type="evidence" value="ECO:0007669"/>
    <property type="project" value="UniProtKB-KW"/>
</dbReference>
<evidence type="ECO:0000256" key="15">
    <source>
        <dbReference type="ARBA" id="ARBA00022968"/>
    </source>
</evidence>
<dbReference type="InterPro" id="IPR042097">
    <property type="entry name" value="Aminopeptidase_N-like_N_sf"/>
</dbReference>
<dbReference type="InterPro" id="IPR024571">
    <property type="entry name" value="ERAP1-like_C_dom"/>
</dbReference>
<comment type="catalytic activity">
    <reaction evidence="1">
        <text>Release of N-terminal glutamate (and to a lesser extent aspartate) from a peptide.</text>
        <dbReference type="EC" id="3.4.11.7"/>
    </reaction>
</comment>
<evidence type="ECO:0000256" key="7">
    <source>
        <dbReference type="ARBA" id="ARBA00022475"/>
    </source>
</evidence>
<evidence type="ECO:0000256" key="8">
    <source>
        <dbReference type="ARBA" id="ARBA00022622"/>
    </source>
</evidence>
<feature type="transmembrane region" description="Helical" evidence="25">
    <location>
        <begin position="7"/>
        <end position="27"/>
    </location>
</feature>
<dbReference type="FunFam" id="1.25.50.20:FF:000001">
    <property type="entry name" value="Aminopeptidase"/>
    <property type="match status" value="1"/>
</dbReference>
<evidence type="ECO:0000259" key="28">
    <source>
        <dbReference type="Pfam" id="PF17900"/>
    </source>
</evidence>
<evidence type="ECO:0000256" key="25">
    <source>
        <dbReference type="RuleBase" id="RU364040"/>
    </source>
</evidence>
<dbReference type="InterPro" id="IPR014782">
    <property type="entry name" value="Peptidase_M1_dom"/>
</dbReference>
<dbReference type="PRINTS" id="PR00756">
    <property type="entry name" value="ALADIPTASE"/>
</dbReference>
<evidence type="ECO:0000256" key="6">
    <source>
        <dbReference type="ARBA" id="ARBA00022438"/>
    </source>
</evidence>
<evidence type="ECO:0000313" key="30">
    <source>
        <dbReference type="Proteomes" id="UP001160148"/>
    </source>
</evidence>
<comment type="caution">
    <text evidence="25">Lacks conserved residue(s) required for the propagation of feature annotation.</text>
</comment>
<dbReference type="InterPro" id="IPR027268">
    <property type="entry name" value="Peptidase_M4/M1_CTD_sf"/>
</dbReference>
<sequence length="984" mass="113427">MGPVKKWVFVLVLEAVAVITVITTELIRTPEDEKLTEITSAGLTMGPANLSIMTAKPWESTHRLSPYIRPQQYFINLYPNLEQGSFVGSVEITIILDTAQSYIKLHSKGLNIKETKLNSSSVTAFSYPEHEFWVVVPNEELSAGEYKLQLSFEGSLLNKIVGFYRSVYNDSKSHEQHYIATSKFEPTYARLAFPCFDEPQLKSKFKISLTRPSGNNYIALSNMNQESEELNVPINGLTTVHFANTVPMSTYLVCFIVCDFQSLEPVKTDQGFPLTVYARSGQSENMKYAQHVGLKAINYFVNYFGIQYPLPKLDLIPIPDFVSGAMEHWGLVTFRESSVLYNELVGSSADKEEVALTVAHELAHMWFGNLVTMKWWNDLWLKEGFASYLESKAIQVVHPDWDEDTIFLINSLQFVQYRDSKLSSHAIVQDVSHPNQINEMFDFISYDKGSSVIRMLEGMLGEEVFRIGVNTYLKRFAFNNADTDDLWAEIQTATQYTVDVKKVMDTWTRQAGFPVVSAIRNGTKLTLKQQRFVSDPNNNSSNDPSPYNYIWEIPITYTTSNNNTVHKFWLTKDVDSITIDIPDAEWIKLNHRQVGYYIINYSESDWCLLNNLLERNVDALSAADRSNLIHDAFSLAKANYLPYGIALNMTKYLSKEHHYVPWDVAASNLKKLRQHLYERPAHKNLEKYVQHLLGSIKEDFWNDSSDRNFLQRKLRGVILNLGCLYGLPSYQSKVYELFKRFLNDEVKPHPDIRFTVYYYGMSLGNNSEWNRLWDLFLNEQEPQEKDKLMIALTASKEISILNRLLKYAKNESYIRSQDYFIIISQISRNPIGTQLVWDFLRDEWQYLVDRFSLNSQQLGNLIPSVCSRFNTNERIGEMNIFFAKHPEAGAGKTDRENALEVVSNNIKWLENYEAVIKPGVGKSGRKIALKVVFNNIKWLENHESVIRNWLLNSIQLIWICTVNILFYRVVLIIITIIKYIVPIC</sequence>
<keyword evidence="19" id="KW-1015">Disulfide bond</keyword>
<keyword evidence="16 25" id="KW-1133">Transmembrane helix</keyword>
<dbReference type="Gene3D" id="2.60.40.1910">
    <property type="match status" value="1"/>
</dbReference>
<dbReference type="Pfam" id="PF11838">
    <property type="entry name" value="ERAP1_C"/>
    <property type="match status" value="1"/>
</dbReference>
<feature type="binding site" evidence="23">
    <location>
        <position position="360"/>
    </location>
    <ligand>
        <name>Zn(2+)</name>
        <dbReference type="ChEBI" id="CHEBI:29105"/>
        <note>catalytic</note>
    </ligand>
</feature>
<evidence type="ECO:0000256" key="18">
    <source>
        <dbReference type="ARBA" id="ARBA00023136"/>
    </source>
</evidence>
<keyword evidence="17 25" id="KW-0482">Metalloprotease</keyword>
<keyword evidence="6 25" id="KW-0031">Aminopeptidase</keyword>
<dbReference type="Pfam" id="PF01433">
    <property type="entry name" value="Peptidase_M1"/>
    <property type="match status" value="1"/>
</dbReference>
<evidence type="ECO:0000256" key="10">
    <source>
        <dbReference type="ARBA" id="ARBA00022692"/>
    </source>
</evidence>
<proteinExistence type="inferred from homology"/>
<dbReference type="SUPFAM" id="SSF63737">
    <property type="entry name" value="Leukotriene A4 hydrolase N-terminal domain"/>
    <property type="match status" value="1"/>
</dbReference>
<dbReference type="GO" id="GO:0004230">
    <property type="term" value="F:glutamyl aminopeptidase activity"/>
    <property type="evidence" value="ECO:0007669"/>
    <property type="project" value="UniProtKB-EC"/>
</dbReference>
<comment type="caution">
    <text evidence="29">The sequence shown here is derived from an EMBL/GenBank/DDBJ whole genome shotgun (WGS) entry which is preliminary data.</text>
</comment>
<dbReference type="GO" id="GO:0008270">
    <property type="term" value="F:zinc ion binding"/>
    <property type="evidence" value="ECO:0007669"/>
    <property type="project" value="UniProtKB-UniRule"/>
</dbReference>
<evidence type="ECO:0000256" key="14">
    <source>
        <dbReference type="ARBA" id="ARBA00022837"/>
    </source>
</evidence>
<feature type="transmembrane region" description="Helical" evidence="25">
    <location>
        <begin position="956"/>
        <end position="981"/>
    </location>
</feature>
<comment type="cofactor">
    <cofactor evidence="23 25">
        <name>Zn(2+)</name>
        <dbReference type="ChEBI" id="CHEBI:29105"/>
    </cofactor>
    <text evidence="23 25">Binds 1 zinc ion per subunit.</text>
</comment>
<evidence type="ECO:0000256" key="9">
    <source>
        <dbReference type="ARBA" id="ARBA00022670"/>
    </source>
</evidence>
<reference evidence="29 30" key="1">
    <citation type="submission" date="2023-01" db="EMBL/GenBank/DDBJ databases">
        <authorList>
            <person name="Whitehead M."/>
        </authorList>
    </citation>
    <scope>NUCLEOTIDE SEQUENCE [LARGE SCALE GENOMIC DNA]</scope>
</reference>
<keyword evidence="8" id="KW-0336">GPI-anchor</keyword>
<evidence type="ECO:0000256" key="4">
    <source>
        <dbReference type="ARBA" id="ARBA00010136"/>
    </source>
</evidence>
<keyword evidence="15" id="KW-0735">Signal-anchor</keyword>
<evidence type="ECO:0000256" key="21">
    <source>
        <dbReference type="ARBA" id="ARBA00023288"/>
    </source>
</evidence>
<dbReference type="Gene3D" id="1.25.50.20">
    <property type="match status" value="1"/>
</dbReference>
<evidence type="ECO:0000256" key="24">
    <source>
        <dbReference type="PIRSR" id="PIRSR634016-4"/>
    </source>
</evidence>
<evidence type="ECO:0000259" key="27">
    <source>
        <dbReference type="Pfam" id="PF11838"/>
    </source>
</evidence>
<dbReference type="Gene3D" id="1.10.390.10">
    <property type="entry name" value="Neutral Protease Domain 2"/>
    <property type="match status" value="1"/>
</dbReference>
<dbReference type="GO" id="GO:0042277">
    <property type="term" value="F:peptide binding"/>
    <property type="evidence" value="ECO:0007669"/>
    <property type="project" value="TreeGrafter"/>
</dbReference>
<dbReference type="EC" id="3.4.11.-" evidence="25"/>
<comment type="subunit">
    <text evidence="5">Homodimer; disulfide-linked.</text>
</comment>
<evidence type="ECO:0000256" key="17">
    <source>
        <dbReference type="ARBA" id="ARBA00023049"/>
    </source>
</evidence>
<evidence type="ECO:0000259" key="26">
    <source>
        <dbReference type="Pfam" id="PF01433"/>
    </source>
</evidence>
<dbReference type="Gene3D" id="2.60.40.1730">
    <property type="entry name" value="tricorn interacting facor f3 domain"/>
    <property type="match status" value="1"/>
</dbReference>
<dbReference type="InterPro" id="IPR045357">
    <property type="entry name" value="Aminopeptidase_N-like_N"/>
</dbReference>
<dbReference type="FunFam" id="2.60.40.1730:FF:000001">
    <property type="entry name" value="Leucyl-cystinyl aminopeptidase"/>
    <property type="match status" value="1"/>
</dbReference>
<dbReference type="Proteomes" id="UP001160148">
    <property type="component" value="Unassembled WGS sequence"/>
</dbReference>
<keyword evidence="20" id="KW-0325">Glycoprotein</keyword>
<dbReference type="EMBL" id="CARXXK010000005">
    <property type="protein sequence ID" value="CAI6368848.1"/>
    <property type="molecule type" value="Genomic_DNA"/>
</dbReference>
<feature type="domain" description="Peptidase M1 membrane alanine aminopeptidase" evidence="26">
    <location>
        <begin position="288"/>
        <end position="507"/>
    </location>
</feature>
<dbReference type="GO" id="GO:0005615">
    <property type="term" value="C:extracellular space"/>
    <property type="evidence" value="ECO:0007669"/>
    <property type="project" value="TreeGrafter"/>
</dbReference>
<dbReference type="GO" id="GO:0006508">
    <property type="term" value="P:proteolysis"/>
    <property type="evidence" value="ECO:0007669"/>
    <property type="project" value="UniProtKB-KW"/>
</dbReference>
<feature type="domain" description="Aminopeptidase N-like N-terminal" evidence="28">
    <location>
        <begin position="70"/>
        <end position="252"/>
    </location>
</feature>
<evidence type="ECO:0000256" key="13">
    <source>
        <dbReference type="ARBA" id="ARBA00022833"/>
    </source>
</evidence>
<dbReference type="InterPro" id="IPR001930">
    <property type="entry name" value="Peptidase_M1"/>
</dbReference>
<dbReference type="PANTHER" id="PTHR11533">
    <property type="entry name" value="PROTEASE M1 ZINC METALLOPROTEASE"/>
    <property type="match status" value="1"/>
</dbReference>
<dbReference type="InterPro" id="IPR034016">
    <property type="entry name" value="M1_APN-typ"/>
</dbReference>
<evidence type="ECO:0000256" key="1">
    <source>
        <dbReference type="ARBA" id="ARBA00001703"/>
    </source>
</evidence>
<protein>
    <recommendedName>
        <fullName evidence="25">Aminopeptidase</fullName>
        <ecNumber evidence="25">3.4.11.-</ecNumber>
    </recommendedName>
</protein>
<keyword evidence="21" id="KW-0449">Lipoprotein</keyword>
<feature type="site" description="Transition state stabilizer" evidence="24">
    <location>
        <position position="446"/>
    </location>
</feature>
<keyword evidence="9 25" id="KW-0645">Protease</keyword>
<name>A0AAV0XL41_9HEMI</name>
<evidence type="ECO:0000256" key="2">
    <source>
        <dbReference type="ARBA" id="ARBA00004401"/>
    </source>
</evidence>
<organism evidence="29 30">
    <name type="scientific">Macrosiphum euphorbiae</name>
    <name type="common">potato aphid</name>
    <dbReference type="NCBI Taxonomy" id="13131"/>
    <lineage>
        <taxon>Eukaryota</taxon>
        <taxon>Metazoa</taxon>
        <taxon>Ecdysozoa</taxon>
        <taxon>Arthropoda</taxon>
        <taxon>Hexapoda</taxon>
        <taxon>Insecta</taxon>
        <taxon>Pterygota</taxon>
        <taxon>Neoptera</taxon>
        <taxon>Paraneoptera</taxon>
        <taxon>Hemiptera</taxon>
        <taxon>Sternorrhyncha</taxon>
        <taxon>Aphidomorpha</taxon>
        <taxon>Aphidoidea</taxon>
        <taxon>Aphididae</taxon>
        <taxon>Macrosiphini</taxon>
        <taxon>Macrosiphum</taxon>
    </lineage>
</organism>
<gene>
    <name evidence="29" type="ORF">MEUPH1_LOCUS23159</name>
</gene>
<dbReference type="InterPro" id="IPR050344">
    <property type="entry name" value="Peptidase_M1_aminopeptidases"/>
</dbReference>
<feature type="binding site" evidence="23">
    <location>
        <position position="364"/>
    </location>
    <ligand>
        <name>Zn(2+)</name>
        <dbReference type="ChEBI" id="CHEBI:29105"/>
        <note>catalytic</note>
    </ligand>
</feature>
<keyword evidence="12 25" id="KW-0378">Hydrolase</keyword>
<comment type="similarity">
    <text evidence="4 25">Belongs to the peptidase M1 family.</text>
</comment>
<dbReference type="Pfam" id="PF17900">
    <property type="entry name" value="Peptidase_M1_N"/>
    <property type="match status" value="1"/>
</dbReference>
<evidence type="ECO:0000256" key="23">
    <source>
        <dbReference type="PIRSR" id="PIRSR634016-3"/>
    </source>
</evidence>
<comment type="subcellular location">
    <subcellularLocation>
        <location evidence="3">Cell membrane</location>
        <topology evidence="3">Lipid-anchor</topology>
        <topology evidence="3">GPI-anchor</topology>
    </subcellularLocation>
    <subcellularLocation>
        <location evidence="2">Cell membrane</location>
        <topology evidence="2">Single-pass type II membrane protein</topology>
    </subcellularLocation>
</comment>
<dbReference type="GO" id="GO:0005737">
    <property type="term" value="C:cytoplasm"/>
    <property type="evidence" value="ECO:0007669"/>
    <property type="project" value="TreeGrafter"/>
</dbReference>
<keyword evidence="18 25" id="KW-0472">Membrane</keyword>
<evidence type="ECO:0000313" key="29">
    <source>
        <dbReference type="EMBL" id="CAI6368848.1"/>
    </source>
</evidence>
<evidence type="ECO:0000256" key="16">
    <source>
        <dbReference type="ARBA" id="ARBA00022989"/>
    </source>
</evidence>
<feature type="domain" description="ERAP1-like C-terminal" evidence="27">
    <location>
        <begin position="586"/>
        <end position="893"/>
    </location>
</feature>
<dbReference type="CDD" id="cd09601">
    <property type="entry name" value="M1_APN-Q_like"/>
    <property type="match status" value="1"/>
</dbReference>
<evidence type="ECO:0000256" key="12">
    <source>
        <dbReference type="ARBA" id="ARBA00022801"/>
    </source>
</evidence>
<evidence type="ECO:0000256" key="3">
    <source>
        <dbReference type="ARBA" id="ARBA00004609"/>
    </source>
</evidence>
<feature type="binding site" evidence="23">
    <location>
        <position position="383"/>
    </location>
    <ligand>
        <name>Zn(2+)</name>
        <dbReference type="ChEBI" id="CHEBI:29105"/>
        <note>catalytic</note>
    </ligand>
</feature>
<dbReference type="AlphaFoldDB" id="A0AAV0XL41"/>
<accession>A0AAV0XL41</accession>
<evidence type="ECO:0000256" key="5">
    <source>
        <dbReference type="ARBA" id="ARBA00011748"/>
    </source>
</evidence>
<dbReference type="GO" id="GO:0043171">
    <property type="term" value="P:peptide catabolic process"/>
    <property type="evidence" value="ECO:0007669"/>
    <property type="project" value="TreeGrafter"/>
</dbReference>
<keyword evidence="7" id="KW-1003">Cell membrane</keyword>
<feature type="active site" description="Proton acceptor" evidence="22">
    <location>
        <position position="361"/>
    </location>
</feature>
<keyword evidence="13 23" id="KW-0862">Zinc</keyword>
<evidence type="ECO:0000256" key="11">
    <source>
        <dbReference type="ARBA" id="ARBA00022723"/>
    </source>
</evidence>
<keyword evidence="10 25" id="KW-0812">Transmembrane</keyword>
<evidence type="ECO:0000256" key="19">
    <source>
        <dbReference type="ARBA" id="ARBA00023157"/>
    </source>
</evidence>
<keyword evidence="11 23" id="KW-0479">Metal-binding</keyword>
<dbReference type="PANTHER" id="PTHR11533:SF276">
    <property type="entry name" value="GLUTAMYL AMINOPEPTIDASE"/>
    <property type="match status" value="1"/>
</dbReference>
<dbReference type="GO" id="GO:0005886">
    <property type="term" value="C:plasma membrane"/>
    <property type="evidence" value="ECO:0007669"/>
    <property type="project" value="UniProtKB-SubCell"/>
</dbReference>
<dbReference type="FunFam" id="1.10.390.10:FF:000016">
    <property type="entry name" value="Glutamyl aminopeptidase"/>
    <property type="match status" value="1"/>
</dbReference>
<dbReference type="GO" id="GO:0070006">
    <property type="term" value="F:metalloaminopeptidase activity"/>
    <property type="evidence" value="ECO:0007669"/>
    <property type="project" value="TreeGrafter"/>
</dbReference>
<dbReference type="SUPFAM" id="SSF55486">
    <property type="entry name" value="Metalloproteases ('zincins'), catalytic domain"/>
    <property type="match status" value="1"/>
</dbReference>
<keyword evidence="30" id="KW-1185">Reference proteome</keyword>
<keyword evidence="14" id="KW-0106">Calcium</keyword>
<evidence type="ECO:0000256" key="20">
    <source>
        <dbReference type="ARBA" id="ARBA00023180"/>
    </source>
</evidence>
<evidence type="ECO:0000256" key="22">
    <source>
        <dbReference type="PIRSR" id="PIRSR634016-1"/>
    </source>
</evidence>
<dbReference type="FunFam" id="2.60.40.1910:FF:000003">
    <property type="entry name" value="Aminopeptidase"/>
    <property type="match status" value="1"/>
</dbReference>